<evidence type="ECO:0000313" key="2">
    <source>
        <dbReference type="Proteomes" id="UP000324222"/>
    </source>
</evidence>
<reference evidence="1 2" key="1">
    <citation type="submission" date="2019-05" db="EMBL/GenBank/DDBJ databases">
        <title>Another draft genome of Portunus trituberculatus and its Hox gene families provides insights of decapod evolution.</title>
        <authorList>
            <person name="Jeong J.-H."/>
            <person name="Song I."/>
            <person name="Kim S."/>
            <person name="Choi T."/>
            <person name="Kim D."/>
            <person name="Ryu S."/>
            <person name="Kim W."/>
        </authorList>
    </citation>
    <scope>NUCLEOTIDE SEQUENCE [LARGE SCALE GENOMIC DNA]</scope>
    <source>
        <tissue evidence="1">Muscle</tissue>
    </source>
</reference>
<organism evidence="1 2">
    <name type="scientific">Portunus trituberculatus</name>
    <name type="common">Swimming crab</name>
    <name type="synonym">Neptunus trituberculatus</name>
    <dbReference type="NCBI Taxonomy" id="210409"/>
    <lineage>
        <taxon>Eukaryota</taxon>
        <taxon>Metazoa</taxon>
        <taxon>Ecdysozoa</taxon>
        <taxon>Arthropoda</taxon>
        <taxon>Crustacea</taxon>
        <taxon>Multicrustacea</taxon>
        <taxon>Malacostraca</taxon>
        <taxon>Eumalacostraca</taxon>
        <taxon>Eucarida</taxon>
        <taxon>Decapoda</taxon>
        <taxon>Pleocyemata</taxon>
        <taxon>Brachyura</taxon>
        <taxon>Eubrachyura</taxon>
        <taxon>Portunoidea</taxon>
        <taxon>Portunidae</taxon>
        <taxon>Portuninae</taxon>
        <taxon>Portunus</taxon>
    </lineage>
</organism>
<name>A0A5B7I3I5_PORTR</name>
<sequence>MWLLHVAHTFHLHFVHHREPRHITAMLEGVKSWLLPGGVPDKPCCSILDFVQEGEVFVGGAAPRKA</sequence>
<accession>A0A5B7I3I5</accession>
<keyword evidence="2" id="KW-1185">Reference proteome</keyword>
<comment type="caution">
    <text evidence="1">The sequence shown here is derived from an EMBL/GenBank/DDBJ whole genome shotgun (WGS) entry which is preliminary data.</text>
</comment>
<protein>
    <submittedName>
        <fullName evidence="1">Uncharacterized protein</fullName>
    </submittedName>
</protein>
<dbReference type="OrthoDB" id="6375565at2759"/>
<proteinExistence type="predicted"/>
<gene>
    <name evidence="1" type="ORF">E2C01_074500</name>
</gene>
<evidence type="ECO:0000313" key="1">
    <source>
        <dbReference type="EMBL" id="MPC79941.1"/>
    </source>
</evidence>
<dbReference type="EMBL" id="VSRR010052528">
    <property type="protein sequence ID" value="MPC79941.1"/>
    <property type="molecule type" value="Genomic_DNA"/>
</dbReference>
<dbReference type="AlphaFoldDB" id="A0A5B7I3I5"/>
<dbReference type="Proteomes" id="UP000324222">
    <property type="component" value="Unassembled WGS sequence"/>
</dbReference>